<dbReference type="InterPro" id="IPR003819">
    <property type="entry name" value="TauD/TfdA-like"/>
</dbReference>
<evidence type="ECO:0000256" key="3">
    <source>
        <dbReference type="ARBA" id="ARBA00023002"/>
    </source>
</evidence>
<feature type="domain" description="TauD/TfdA-like" evidence="5">
    <location>
        <begin position="99"/>
        <end position="321"/>
    </location>
</feature>
<dbReference type="NCBIfam" id="NF041363">
    <property type="entry name" value="GntD_guanitoxin"/>
    <property type="match status" value="1"/>
</dbReference>
<comment type="caution">
    <text evidence="6">The sequence shown here is derived from an EMBL/GenBank/DDBJ whole genome shotgun (WGS) entry which is preliminary data.</text>
</comment>
<sequence length="343" mass="38773">MDMEKYHLDARANADIDDLVRELTRGSASVHDAAFHRKAAVLAHELPRDLREALVGFRLTEPSGGFLLSGIRIGDGIGPTPGHWHQPEGEVSPTLREEAFFSLCAQLLGDPFGYATLHNGLLMHNIVPIKGHEKEQISSGSEELLEWHTEEAFHPYRSDYTALMCLRNPYGAPTTYAEISDLDIDEADVEILRRPLFAARPSGSHSAERNAYTTHLPEHRHARARESFDRIEELHRNPPAVSVLFGDDADPYLCVDPDCMTPLTEEADGALRRLCAEINRKIQDVALTPGDILFLDNYRAIHGRRPFKARFDGSDRWLKRMNITRDLRRSRARRLSADDRVVQ</sequence>
<accession>A0ABN3MKE5</accession>
<reference evidence="6 7" key="1">
    <citation type="journal article" date="2019" name="Int. J. Syst. Evol. Microbiol.">
        <title>The Global Catalogue of Microorganisms (GCM) 10K type strain sequencing project: providing services to taxonomists for standard genome sequencing and annotation.</title>
        <authorList>
            <consortium name="The Broad Institute Genomics Platform"/>
            <consortium name="The Broad Institute Genome Sequencing Center for Infectious Disease"/>
            <person name="Wu L."/>
            <person name="Ma J."/>
        </authorList>
    </citation>
    <scope>NUCLEOTIDE SEQUENCE [LARGE SCALE GENOMIC DNA]</scope>
    <source>
        <strain evidence="6 7">JCM 6307</strain>
    </source>
</reference>
<dbReference type="EMBL" id="BAAATA010000032">
    <property type="protein sequence ID" value="GAA2502801.1"/>
    <property type="molecule type" value="Genomic_DNA"/>
</dbReference>
<keyword evidence="2" id="KW-0479">Metal-binding</keyword>
<dbReference type="Gene3D" id="3.60.130.10">
    <property type="entry name" value="Clavaminate synthase-like"/>
    <property type="match status" value="1"/>
</dbReference>
<gene>
    <name evidence="6" type="ORF">GCM10010406_44190</name>
</gene>
<keyword evidence="7" id="KW-1185">Reference proteome</keyword>
<evidence type="ECO:0000313" key="6">
    <source>
        <dbReference type="EMBL" id="GAA2502801.1"/>
    </source>
</evidence>
<keyword evidence="4" id="KW-0408">Iron</keyword>
<dbReference type="InterPro" id="IPR053447">
    <property type="entry name" value="Alpha-KG_dependent_hydroxylase"/>
</dbReference>
<evidence type="ECO:0000256" key="2">
    <source>
        <dbReference type="ARBA" id="ARBA00022723"/>
    </source>
</evidence>
<dbReference type="InterPro" id="IPR042098">
    <property type="entry name" value="TauD-like_sf"/>
</dbReference>
<evidence type="ECO:0000256" key="1">
    <source>
        <dbReference type="ARBA" id="ARBA00008425"/>
    </source>
</evidence>
<protein>
    <submittedName>
        <fullName evidence="6">Clavaminate synthase family protein</fullName>
    </submittedName>
</protein>
<dbReference type="SUPFAM" id="SSF51197">
    <property type="entry name" value="Clavaminate synthase-like"/>
    <property type="match status" value="1"/>
</dbReference>
<dbReference type="Pfam" id="PF02668">
    <property type="entry name" value="TauD"/>
    <property type="match status" value="1"/>
</dbReference>
<dbReference type="PIRSF" id="PIRSF019543">
    <property type="entry name" value="Clavaminate_syn"/>
    <property type="match status" value="1"/>
</dbReference>
<dbReference type="Proteomes" id="UP001501358">
    <property type="component" value="Unassembled WGS sequence"/>
</dbReference>
<name>A0ABN3MKE5_9ACTN</name>
<comment type="similarity">
    <text evidence="1">Belongs to the clavaminate synthase family.</text>
</comment>
<proteinExistence type="inferred from homology"/>
<evidence type="ECO:0000256" key="4">
    <source>
        <dbReference type="ARBA" id="ARBA00023004"/>
    </source>
</evidence>
<dbReference type="InterPro" id="IPR014503">
    <property type="entry name" value="Clavaminate_syn-like"/>
</dbReference>
<evidence type="ECO:0000259" key="5">
    <source>
        <dbReference type="Pfam" id="PF02668"/>
    </source>
</evidence>
<evidence type="ECO:0000313" key="7">
    <source>
        <dbReference type="Proteomes" id="UP001501358"/>
    </source>
</evidence>
<organism evidence="6 7">
    <name type="scientific">Streptomyces thermolineatus</name>
    <dbReference type="NCBI Taxonomy" id="44033"/>
    <lineage>
        <taxon>Bacteria</taxon>
        <taxon>Bacillati</taxon>
        <taxon>Actinomycetota</taxon>
        <taxon>Actinomycetes</taxon>
        <taxon>Kitasatosporales</taxon>
        <taxon>Streptomycetaceae</taxon>
        <taxon>Streptomyces</taxon>
    </lineage>
</organism>
<keyword evidence="3" id="KW-0560">Oxidoreductase</keyword>